<feature type="binding site" evidence="2">
    <location>
        <position position="165"/>
    </location>
    <ligand>
        <name>Mn(2+)</name>
        <dbReference type="ChEBI" id="CHEBI:29035"/>
        <label>2</label>
    </ligand>
</feature>
<dbReference type="OrthoDB" id="9777385at2"/>
<dbReference type="NCBIfam" id="TIGR01891">
    <property type="entry name" value="amidohydrolases"/>
    <property type="match status" value="1"/>
</dbReference>
<comment type="cofactor">
    <cofactor evidence="2">
        <name>Mn(2+)</name>
        <dbReference type="ChEBI" id="CHEBI:29035"/>
    </cofactor>
    <text evidence="2">The Mn(2+) ion enhances activity.</text>
</comment>
<dbReference type="InterPro" id="IPR011650">
    <property type="entry name" value="Peptidase_M20_dimer"/>
</dbReference>
<dbReference type="Pfam" id="PF01546">
    <property type="entry name" value="Peptidase_M20"/>
    <property type="match status" value="1"/>
</dbReference>
<dbReference type="AlphaFoldDB" id="A0A5B0DYK9"/>
<proteinExistence type="predicted"/>
<dbReference type="InterPro" id="IPR002933">
    <property type="entry name" value="Peptidase_M20"/>
</dbReference>
<dbReference type="PANTHER" id="PTHR11014">
    <property type="entry name" value="PEPTIDASE M20 FAMILY MEMBER"/>
    <property type="match status" value="1"/>
</dbReference>
<dbReference type="InterPro" id="IPR036264">
    <property type="entry name" value="Bact_exopeptidase_dim_dom"/>
</dbReference>
<dbReference type="PIRSF" id="PIRSF005962">
    <property type="entry name" value="Pept_M20D_amidohydro"/>
    <property type="match status" value="1"/>
</dbReference>
<dbReference type="GO" id="GO:0046872">
    <property type="term" value="F:metal ion binding"/>
    <property type="evidence" value="ECO:0007669"/>
    <property type="project" value="UniProtKB-KW"/>
</dbReference>
<reference evidence="4 5" key="1">
    <citation type="submission" date="2019-08" db="EMBL/GenBank/DDBJ databases">
        <title>Aureimonas fodiniaquatilis sp. nov., isolated from a coal mine wastewater.</title>
        <authorList>
            <person name="Kim W."/>
        </authorList>
    </citation>
    <scope>NUCLEOTIDE SEQUENCE [LARGE SCALE GENOMIC DNA]</scope>
    <source>
        <strain evidence="4 5">CAU 1482</strain>
    </source>
</reference>
<dbReference type="CDD" id="cd05666">
    <property type="entry name" value="M20_Acy1-like"/>
    <property type="match status" value="1"/>
</dbReference>
<feature type="binding site" evidence="2">
    <location>
        <position position="104"/>
    </location>
    <ligand>
        <name>Mn(2+)</name>
        <dbReference type="ChEBI" id="CHEBI:29035"/>
        <label>2</label>
    </ligand>
</feature>
<evidence type="ECO:0000256" key="2">
    <source>
        <dbReference type="PIRSR" id="PIRSR005962-1"/>
    </source>
</evidence>
<feature type="domain" description="Peptidase M20 dimerisation" evidence="3">
    <location>
        <begin position="189"/>
        <end position="280"/>
    </location>
</feature>
<evidence type="ECO:0000313" key="4">
    <source>
        <dbReference type="EMBL" id="KAA0971566.1"/>
    </source>
</evidence>
<name>A0A5B0DYK9_9HYPH</name>
<comment type="caution">
    <text evidence="4">The sequence shown here is derived from an EMBL/GenBank/DDBJ whole genome shotgun (WGS) entry which is preliminary data.</text>
</comment>
<dbReference type="EMBL" id="VTWH01000001">
    <property type="protein sequence ID" value="KAA0971566.1"/>
    <property type="molecule type" value="Genomic_DNA"/>
</dbReference>
<dbReference type="FunFam" id="3.30.70.360:FF:000001">
    <property type="entry name" value="N-acetyldiaminopimelate deacetylase"/>
    <property type="match status" value="1"/>
</dbReference>
<keyword evidence="5" id="KW-1185">Reference proteome</keyword>
<accession>A0A5B0DYK9</accession>
<feature type="binding site" evidence="2">
    <location>
        <position position="106"/>
    </location>
    <ligand>
        <name>Mn(2+)</name>
        <dbReference type="ChEBI" id="CHEBI:29035"/>
        <label>2</label>
    </ligand>
</feature>
<dbReference type="Gene3D" id="3.40.630.10">
    <property type="entry name" value="Zn peptidases"/>
    <property type="match status" value="1"/>
</dbReference>
<gene>
    <name evidence="4" type="ORF">FPY71_00015</name>
</gene>
<dbReference type="Gene3D" id="3.30.70.360">
    <property type="match status" value="1"/>
</dbReference>
<feature type="binding site" evidence="2">
    <location>
        <position position="139"/>
    </location>
    <ligand>
        <name>Mn(2+)</name>
        <dbReference type="ChEBI" id="CHEBI:29035"/>
        <label>2</label>
    </ligand>
</feature>
<dbReference type="InterPro" id="IPR017439">
    <property type="entry name" value="Amidohydrolase"/>
</dbReference>
<sequence>MPVTESIAAEQAEIIEWRRFLHRCPELLYDTVETAAFVAEKLREFGCDEVVTGIGTLGVVGVVHGRVGNSGPMLGLRSDMDALPIAEATGLPYASLNPGKMHACGHDGHMAMLLGAARHLARNREFNGSVAFIFQPAEEGGAGAKAMIDDGLFDRFNIERVFGMHNLPGLPIGNFAMCPGPIMAATDEFAFEITGRSGHAAIPHRAADPVLAGAALVLALQQIVARNTDPLDALVVSATEFHSGFVHNVIPDKATISGTVRSLKPQTRLYVEERMNSIAQGIGLTHGVQVDLTYHHNYPVTQNDPEQTDLAAQAAMAVSGASAVSVKAAPLMAGEDFSFMLQKKPGAFIFIGNGDTAGLHNSTYNFSDDAIIYGSSYWVTLVNQLLTSK</sequence>
<dbReference type="Proteomes" id="UP000324738">
    <property type="component" value="Unassembled WGS sequence"/>
</dbReference>
<evidence type="ECO:0000256" key="1">
    <source>
        <dbReference type="ARBA" id="ARBA00022801"/>
    </source>
</evidence>
<keyword evidence="2" id="KW-0479">Metal-binding</keyword>
<dbReference type="GO" id="GO:0019877">
    <property type="term" value="P:diaminopimelate biosynthetic process"/>
    <property type="evidence" value="ECO:0007669"/>
    <property type="project" value="UniProtKB-ARBA"/>
</dbReference>
<protein>
    <submittedName>
        <fullName evidence="4">Amidohydrolase</fullName>
    </submittedName>
</protein>
<keyword evidence="2" id="KW-0464">Manganese</keyword>
<dbReference type="SUPFAM" id="SSF55031">
    <property type="entry name" value="Bacterial exopeptidase dimerisation domain"/>
    <property type="match status" value="1"/>
</dbReference>
<dbReference type="GO" id="GO:0050118">
    <property type="term" value="F:N-acetyldiaminopimelate deacetylase activity"/>
    <property type="evidence" value="ECO:0007669"/>
    <property type="project" value="UniProtKB-ARBA"/>
</dbReference>
<keyword evidence="1 4" id="KW-0378">Hydrolase</keyword>
<organism evidence="4 5">
    <name type="scientific">Aureimonas fodinaquatilis</name>
    <dbReference type="NCBI Taxonomy" id="2565783"/>
    <lineage>
        <taxon>Bacteria</taxon>
        <taxon>Pseudomonadati</taxon>
        <taxon>Pseudomonadota</taxon>
        <taxon>Alphaproteobacteria</taxon>
        <taxon>Hyphomicrobiales</taxon>
        <taxon>Aurantimonadaceae</taxon>
        <taxon>Aureimonas</taxon>
    </lineage>
</organism>
<feature type="binding site" evidence="2">
    <location>
        <position position="360"/>
    </location>
    <ligand>
        <name>Mn(2+)</name>
        <dbReference type="ChEBI" id="CHEBI:29035"/>
        <label>2</label>
    </ligand>
</feature>
<dbReference type="RefSeq" id="WP_149296406.1">
    <property type="nucleotide sequence ID" value="NZ_VTWH01000001.1"/>
</dbReference>
<evidence type="ECO:0000313" key="5">
    <source>
        <dbReference type="Proteomes" id="UP000324738"/>
    </source>
</evidence>
<evidence type="ECO:0000259" key="3">
    <source>
        <dbReference type="Pfam" id="PF07687"/>
    </source>
</evidence>
<dbReference type="PANTHER" id="PTHR11014:SF63">
    <property type="entry name" value="METALLOPEPTIDASE, PUTATIVE (AFU_ORTHOLOGUE AFUA_6G09600)-RELATED"/>
    <property type="match status" value="1"/>
</dbReference>
<dbReference type="SUPFAM" id="SSF53187">
    <property type="entry name" value="Zn-dependent exopeptidases"/>
    <property type="match status" value="1"/>
</dbReference>
<dbReference type="Pfam" id="PF07687">
    <property type="entry name" value="M20_dimer"/>
    <property type="match status" value="1"/>
</dbReference>